<dbReference type="InterPro" id="IPR016024">
    <property type="entry name" value="ARM-type_fold"/>
</dbReference>
<feature type="region of interest" description="Disordered" evidence="1">
    <location>
        <begin position="1"/>
        <end position="42"/>
    </location>
</feature>
<feature type="domain" description="TORTIFOLIA1/SINE1-2 N-terminal" evidence="2">
    <location>
        <begin position="41"/>
        <end position="330"/>
    </location>
</feature>
<feature type="compositionally biased region" description="Gly residues" evidence="1">
    <location>
        <begin position="29"/>
        <end position="39"/>
    </location>
</feature>
<dbReference type="SUPFAM" id="SSF48371">
    <property type="entry name" value="ARM repeat"/>
    <property type="match status" value="1"/>
</dbReference>
<accession>A0A843TIH4</accession>
<keyword evidence="4" id="KW-1185">Reference proteome</keyword>
<dbReference type="Gene3D" id="1.25.10.10">
    <property type="entry name" value="Leucine-rich Repeat Variant"/>
    <property type="match status" value="2"/>
</dbReference>
<feature type="compositionally biased region" description="Low complexity" evidence="1">
    <location>
        <begin position="390"/>
        <end position="403"/>
    </location>
</feature>
<dbReference type="FunFam" id="1.25.10.10:FF:000549">
    <property type="entry name" value="ARM repeat superfamily protein"/>
    <property type="match status" value="1"/>
</dbReference>
<dbReference type="InterPro" id="IPR057600">
    <property type="entry name" value="TORTIFOLIA1/SINE1-2_N"/>
</dbReference>
<protein>
    <recommendedName>
        <fullName evidence="2">TORTIFOLIA1/SINE1-2 N-terminal domain-containing protein</fullName>
    </recommendedName>
</protein>
<dbReference type="Pfam" id="PF24714">
    <property type="entry name" value="TOR1L1_N"/>
    <property type="match status" value="1"/>
</dbReference>
<feature type="region of interest" description="Disordered" evidence="1">
    <location>
        <begin position="671"/>
        <end position="713"/>
    </location>
</feature>
<feature type="compositionally biased region" description="Basic and acidic residues" evidence="1">
    <location>
        <begin position="423"/>
        <end position="433"/>
    </location>
</feature>
<reference evidence="3" key="1">
    <citation type="submission" date="2017-07" db="EMBL/GenBank/DDBJ databases">
        <title>Taro Niue Genome Assembly and Annotation.</title>
        <authorList>
            <person name="Atibalentja N."/>
            <person name="Keating K."/>
            <person name="Fields C.J."/>
        </authorList>
    </citation>
    <scope>NUCLEOTIDE SEQUENCE</scope>
    <source>
        <strain evidence="3">Niue_2</strain>
        <tissue evidence="3">Leaf</tissue>
    </source>
</reference>
<evidence type="ECO:0000256" key="1">
    <source>
        <dbReference type="SAM" id="MobiDB-lite"/>
    </source>
</evidence>
<feature type="compositionally biased region" description="Polar residues" evidence="1">
    <location>
        <begin position="671"/>
        <end position="680"/>
    </location>
</feature>
<feature type="compositionally biased region" description="Polar residues" evidence="1">
    <location>
        <begin position="704"/>
        <end position="713"/>
    </location>
</feature>
<gene>
    <name evidence="3" type="ORF">Taro_002215</name>
</gene>
<dbReference type="GO" id="GO:0008017">
    <property type="term" value="F:microtubule binding"/>
    <property type="evidence" value="ECO:0007669"/>
    <property type="project" value="InterPro"/>
</dbReference>
<dbReference type="EMBL" id="NMUH01000050">
    <property type="protein sequence ID" value="MQL69917.1"/>
    <property type="molecule type" value="Genomic_DNA"/>
</dbReference>
<proteinExistence type="predicted"/>
<dbReference type="InterPro" id="IPR011989">
    <property type="entry name" value="ARM-like"/>
</dbReference>
<evidence type="ECO:0000259" key="2">
    <source>
        <dbReference type="Pfam" id="PF24714"/>
    </source>
</evidence>
<comment type="caution">
    <text evidence="3">The sequence shown here is derived from an EMBL/GenBank/DDBJ whole genome shotgun (WGS) entry which is preliminary data.</text>
</comment>
<dbReference type="PANTHER" id="PTHR31355">
    <property type="entry name" value="MICROTUBULE-ASSOCIATED PROTEIN TORTIFOLIA1"/>
    <property type="match status" value="1"/>
</dbReference>
<dbReference type="OrthoDB" id="1904066at2759"/>
<dbReference type="InterPro" id="IPR033337">
    <property type="entry name" value="TORTIFOLIA1/SINE1-2"/>
</dbReference>
<evidence type="ECO:0000313" key="3">
    <source>
        <dbReference type="EMBL" id="MQL69917.1"/>
    </source>
</evidence>
<evidence type="ECO:0000313" key="4">
    <source>
        <dbReference type="Proteomes" id="UP000652761"/>
    </source>
</evidence>
<dbReference type="PANTHER" id="PTHR31355:SF8">
    <property type="entry name" value="TORTIFOLIA1-LIKE PROTEIN 3"/>
    <property type="match status" value="1"/>
</dbReference>
<sequence>MAIPKQPSSPPPHHGQLVLTPPSANGAKKSGGGGGGGGGKDVKQRANLYVSKLADRDTEAMAVAELESMARVLPAESLPSFLSAISDTRPSDKTPLRRHCLRLLSVLSRTQPPQSLSPFLPRMVSSVLRRLRDPDSSVRSACVDAVRDMSCCASGGASASFCFVFLRPLSESLLLEQDHNAQMGSAMCLAAAIEEAADAGGGEAGVALDHDLAQQLHRLVPRLVKLARSEGFKAKPALLSLLGSIVAADGASTQGLLDLLVPCLADALASDDWAARKAASEALTHVAAMSDCHLLSGFKSSYFSSFQARRFDKVKIVRESMNQMLEAWKDVPGVLGHEEDHGTNSSPSQSRSSSARRESESDGRLVGSRTSGSARSSSPHTLKKDRSPISSRSPPTDASPTPAARRRTPPRNEKRASPPQLRNVDRRKTPDWKIEIAIPRGPPFAVMCEDEHQNDRDRDEAAVWDQGRNQENAGSKLEVRRILFEKNSEQRVSKFGCLKAGSRVVPYQEKGNFEETAENDELFEDSRDNDLSLIRKQLLQIENQQSSLMDLVERFIGNSQNGIRSLETRVHGIEMALDEISYDLAMSAGRMPSSDPTIHCCKIPGAEFLSSKFWRRNEGRYSSRFSITGTSQSAAMRNPLDKGTVDSVNWEKQGFGHNSGFVINPLAEVNPQSRGSSLVSSDRMRKSTMRESASRQAEDGHMISETSSNYQYN</sequence>
<dbReference type="AlphaFoldDB" id="A0A843TIH4"/>
<feature type="compositionally biased region" description="Low complexity" evidence="1">
    <location>
        <begin position="367"/>
        <end position="378"/>
    </location>
</feature>
<feature type="compositionally biased region" description="Basic and acidic residues" evidence="1">
    <location>
        <begin position="682"/>
        <end position="702"/>
    </location>
</feature>
<organism evidence="3 4">
    <name type="scientific">Colocasia esculenta</name>
    <name type="common">Wild taro</name>
    <name type="synonym">Arum esculentum</name>
    <dbReference type="NCBI Taxonomy" id="4460"/>
    <lineage>
        <taxon>Eukaryota</taxon>
        <taxon>Viridiplantae</taxon>
        <taxon>Streptophyta</taxon>
        <taxon>Embryophyta</taxon>
        <taxon>Tracheophyta</taxon>
        <taxon>Spermatophyta</taxon>
        <taxon>Magnoliopsida</taxon>
        <taxon>Liliopsida</taxon>
        <taxon>Araceae</taxon>
        <taxon>Aroideae</taxon>
        <taxon>Colocasieae</taxon>
        <taxon>Colocasia</taxon>
    </lineage>
</organism>
<dbReference type="Proteomes" id="UP000652761">
    <property type="component" value="Unassembled WGS sequence"/>
</dbReference>
<name>A0A843TIH4_COLES</name>
<feature type="region of interest" description="Disordered" evidence="1">
    <location>
        <begin position="334"/>
        <end position="433"/>
    </location>
</feature>
<dbReference type="GO" id="GO:0005874">
    <property type="term" value="C:microtubule"/>
    <property type="evidence" value="ECO:0007669"/>
    <property type="project" value="InterPro"/>
</dbReference>